<dbReference type="InterPro" id="IPR034154">
    <property type="entry name" value="TOPRIM_DnaG/twinkle"/>
</dbReference>
<name>A0A1T4W6U9_9FIRM</name>
<dbReference type="STRING" id="39495.SAMN02745111_02407"/>
<evidence type="ECO:0000313" key="3">
    <source>
        <dbReference type="Proteomes" id="UP000190814"/>
    </source>
</evidence>
<dbReference type="AlphaFoldDB" id="A0A1T4W6U9"/>
<dbReference type="InterPro" id="IPR025054">
    <property type="entry name" value="DUF3991"/>
</dbReference>
<evidence type="ECO:0000313" key="2">
    <source>
        <dbReference type="EMBL" id="SKA72735.1"/>
    </source>
</evidence>
<dbReference type="Pfam" id="PF13154">
    <property type="entry name" value="DUF3991"/>
    <property type="match status" value="1"/>
</dbReference>
<accession>A0A1T4W6U9</accession>
<dbReference type="EMBL" id="FUXZ01000023">
    <property type="protein sequence ID" value="SKA72735.1"/>
    <property type="molecule type" value="Genomic_DNA"/>
</dbReference>
<dbReference type="Pfam" id="PF13155">
    <property type="entry name" value="Toprim_2"/>
    <property type="match status" value="1"/>
</dbReference>
<dbReference type="CDD" id="cd01029">
    <property type="entry name" value="TOPRIM_primases"/>
    <property type="match status" value="1"/>
</dbReference>
<sequence length="331" mass="38617">MKYVAEELIEKLRDIPIQDVASSMGYHVVKKGRFYSLKEHDSVMIDPQKNKYVRYSSDGSSKSVFDFLIEFGNMDFIGAVNYLNNNYIGEAQISRFKEVKEEKNYSGKLELPRKSTNMRNTFAYLIKTRCLSVDLIKSLANKGYIYQDEEHKNVVFVAYEVKDGIKQPVFANLKGTNEQYPYKRDVPGSDYNRCFFLDYKSDTLFITEAIIDALSVMSMQGDDAFKWNYLALTGVTKTSSINYWLDNNNIKNIILGLDRDKYGMKATEQIKEMIEQKRPDINVEIIQCEEGFKDFNEELVYKVKRNIPIHKIERKKEQVVELANPFRSRTR</sequence>
<protein>
    <recommendedName>
        <fullName evidence="1">DUF3991 domain-containing protein</fullName>
    </recommendedName>
</protein>
<dbReference type="RefSeq" id="WP_078767213.1">
    <property type="nucleotide sequence ID" value="NZ_FUXZ01000023.1"/>
</dbReference>
<reference evidence="2 3" key="1">
    <citation type="submission" date="2017-02" db="EMBL/GenBank/DDBJ databases">
        <authorList>
            <person name="Peterson S.W."/>
        </authorList>
    </citation>
    <scope>NUCLEOTIDE SEQUENCE [LARGE SCALE GENOMIC DNA]</scope>
    <source>
        <strain evidence="2 3">ATCC 35992</strain>
    </source>
</reference>
<proteinExistence type="predicted"/>
<dbReference type="SUPFAM" id="SSF56731">
    <property type="entry name" value="DNA primase core"/>
    <property type="match status" value="1"/>
</dbReference>
<feature type="domain" description="DUF3991" evidence="1">
    <location>
        <begin position="123"/>
        <end position="192"/>
    </location>
</feature>
<gene>
    <name evidence="2" type="ORF">SAMN02745111_02407</name>
</gene>
<dbReference type="Proteomes" id="UP000190814">
    <property type="component" value="Unassembled WGS sequence"/>
</dbReference>
<keyword evidence="3" id="KW-1185">Reference proteome</keyword>
<dbReference type="SUPFAM" id="SSF57783">
    <property type="entry name" value="Zinc beta-ribbon"/>
    <property type="match status" value="1"/>
</dbReference>
<dbReference type="OrthoDB" id="9802530at2"/>
<dbReference type="Gene3D" id="3.40.1360.10">
    <property type="match status" value="1"/>
</dbReference>
<organism evidence="2 3">
    <name type="scientific">Eubacterium uniforme</name>
    <dbReference type="NCBI Taxonomy" id="39495"/>
    <lineage>
        <taxon>Bacteria</taxon>
        <taxon>Bacillati</taxon>
        <taxon>Bacillota</taxon>
        <taxon>Clostridia</taxon>
        <taxon>Eubacteriales</taxon>
        <taxon>Eubacteriaceae</taxon>
        <taxon>Eubacterium</taxon>
    </lineage>
</organism>
<evidence type="ECO:0000259" key="1">
    <source>
        <dbReference type="Pfam" id="PF13154"/>
    </source>
</evidence>